<dbReference type="Gene3D" id="1.10.10.10">
    <property type="entry name" value="Winged helix-like DNA-binding domain superfamily/Winged helix DNA-binding domain"/>
    <property type="match status" value="1"/>
</dbReference>
<dbReference type="InterPro" id="IPR051677">
    <property type="entry name" value="AfsR-DnrI-RedD_regulator"/>
</dbReference>
<gene>
    <name evidence="7" type="ORF">BS329_34230</name>
</gene>
<keyword evidence="2" id="KW-0597">Phosphoprotein</keyword>
<dbReference type="InterPro" id="IPR000253">
    <property type="entry name" value="FHA_dom"/>
</dbReference>
<dbReference type="InterPro" id="IPR001867">
    <property type="entry name" value="OmpR/PhoB-type_DNA-bd"/>
</dbReference>
<dbReference type="RefSeq" id="WP_076166525.1">
    <property type="nucleotide sequence ID" value="NZ_JBEZVB010000007.1"/>
</dbReference>
<reference evidence="7 8" key="1">
    <citation type="submission" date="2016-01" db="EMBL/GenBank/DDBJ databases">
        <title>Amycolatopsis coloradensis genome sequencing and assembly.</title>
        <authorList>
            <person name="Mayilraj S."/>
        </authorList>
    </citation>
    <scope>NUCLEOTIDE SEQUENCE [LARGE SCALE GENOMIC DNA]</scope>
    <source>
        <strain evidence="7 8">DSM 44225</strain>
    </source>
</reference>
<dbReference type="OrthoDB" id="4336084at2"/>
<keyword evidence="4" id="KW-0238">DNA-binding</keyword>
<evidence type="ECO:0000256" key="4">
    <source>
        <dbReference type="ARBA" id="ARBA00023125"/>
    </source>
</evidence>
<evidence type="ECO:0000256" key="3">
    <source>
        <dbReference type="ARBA" id="ARBA00023015"/>
    </source>
</evidence>
<evidence type="ECO:0000313" key="8">
    <source>
        <dbReference type="Proteomes" id="UP000187486"/>
    </source>
</evidence>
<dbReference type="EMBL" id="MQUQ01000020">
    <property type="protein sequence ID" value="OLZ45474.1"/>
    <property type="molecule type" value="Genomic_DNA"/>
</dbReference>
<protein>
    <recommendedName>
        <fullName evidence="6">FHA domain-containing protein</fullName>
    </recommendedName>
</protein>
<dbReference type="CDD" id="cd15831">
    <property type="entry name" value="BTAD"/>
    <property type="match status" value="1"/>
</dbReference>
<proteinExistence type="inferred from homology"/>
<dbReference type="InterPro" id="IPR008984">
    <property type="entry name" value="SMAD_FHA_dom_sf"/>
</dbReference>
<organism evidence="7 8">
    <name type="scientific">Amycolatopsis coloradensis</name>
    <dbReference type="NCBI Taxonomy" id="76021"/>
    <lineage>
        <taxon>Bacteria</taxon>
        <taxon>Bacillati</taxon>
        <taxon>Actinomycetota</taxon>
        <taxon>Actinomycetes</taxon>
        <taxon>Pseudonocardiales</taxon>
        <taxon>Pseudonocardiaceae</taxon>
        <taxon>Amycolatopsis</taxon>
    </lineage>
</organism>
<dbReference type="PANTHER" id="PTHR35807:SF1">
    <property type="entry name" value="TRANSCRIPTIONAL REGULATOR REDD"/>
    <property type="match status" value="1"/>
</dbReference>
<dbReference type="InterPro" id="IPR036388">
    <property type="entry name" value="WH-like_DNA-bd_sf"/>
</dbReference>
<sequence>MTVEVRLLGPVELAVDGVPATPGGLRPRAVLAVLAASGGAPVSAGKLAEAIYSDTGKPASRSTVQVHVHNLRQTLGPYGESLRHGTAGYQLLGVRADLREAEDRIGRARAAEQARDTGGAAAGYRRALEVWRGPFCADLPDHTALDPARTLYEGMRWEALEARIAADLRAGDVPGLVRELEELVADHPLRERFWGQLMVALYQDGRQAEALDRFRQARRVLAEEAGVDPGPALRELERAVLAHAGTATLLRVAAPGAAGSGQPALTWVDGVGRARLRELPTLGRLVIGRDASADIALRHDGAVSREHAGITVEAGDPVLTDLGSRNGTFHNGERITGPVPLVPGDLVRCGDTVLAVTNGGAPVSAVDGTTRS</sequence>
<dbReference type="InterPro" id="IPR005158">
    <property type="entry name" value="BTAD"/>
</dbReference>
<dbReference type="STRING" id="76021.BS329_34230"/>
<evidence type="ECO:0000256" key="5">
    <source>
        <dbReference type="ARBA" id="ARBA00023163"/>
    </source>
</evidence>
<keyword evidence="5" id="KW-0804">Transcription</keyword>
<dbReference type="SUPFAM" id="SSF48452">
    <property type="entry name" value="TPR-like"/>
    <property type="match status" value="1"/>
</dbReference>
<evidence type="ECO:0000259" key="6">
    <source>
        <dbReference type="PROSITE" id="PS50006"/>
    </source>
</evidence>
<evidence type="ECO:0000256" key="2">
    <source>
        <dbReference type="ARBA" id="ARBA00022553"/>
    </source>
</evidence>
<dbReference type="SMART" id="SM00240">
    <property type="entry name" value="FHA"/>
    <property type="match status" value="1"/>
</dbReference>
<dbReference type="SMART" id="SM01043">
    <property type="entry name" value="BTAD"/>
    <property type="match status" value="1"/>
</dbReference>
<dbReference type="Pfam" id="PF00486">
    <property type="entry name" value="Trans_reg_C"/>
    <property type="match status" value="1"/>
</dbReference>
<keyword evidence="8" id="KW-1185">Reference proteome</keyword>
<dbReference type="PANTHER" id="PTHR35807">
    <property type="entry name" value="TRANSCRIPTIONAL REGULATOR REDD-RELATED"/>
    <property type="match status" value="1"/>
</dbReference>
<dbReference type="GO" id="GO:0006355">
    <property type="term" value="P:regulation of DNA-templated transcription"/>
    <property type="evidence" value="ECO:0007669"/>
    <property type="project" value="InterPro"/>
</dbReference>
<dbReference type="SMART" id="SM00862">
    <property type="entry name" value="Trans_reg_C"/>
    <property type="match status" value="1"/>
</dbReference>
<accession>A0A1R0KI93</accession>
<dbReference type="GO" id="GO:0003677">
    <property type="term" value="F:DNA binding"/>
    <property type="evidence" value="ECO:0007669"/>
    <property type="project" value="UniProtKB-KW"/>
</dbReference>
<dbReference type="CDD" id="cd00060">
    <property type="entry name" value="FHA"/>
    <property type="match status" value="1"/>
</dbReference>
<dbReference type="InterPro" id="IPR016032">
    <property type="entry name" value="Sig_transdc_resp-reg_C-effctor"/>
</dbReference>
<dbReference type="SUPFAM" id="SSF46894">
    <property type="entry name" value="C-terminal effector domain of the bipartite response regulators"/>
    <property type="match status" value="1"/>
</dbReference>
<comment type="similarity">
    <text evidence="1">Belongs to the AfsR/DnrI/RedD regulatory family.</text>
</comment>
<dbReference type="SUPFAM" id="SSF49879">
    <property type="entry name" value="SMAD/FHA domain"/>
    <property type="match status" value="1"/>
</dbReference>
<comment type="caution">
    <text evidence="7">The sequence shown here is derived from an EMBL/GenBank/DDBJ whole genome shotgun (WGS) entry which is preliminary data.</text>
</comment>
<evidence type="ECO:0000256" key="1">
    <source>
        <dbReference type="ARBA" id="ARBA00005820"/>
    </source>
</evidence>
<dbReference type="InterPro" id="IPR011990">
    <property type="entry name" value="TPR-like_helical_dom_sf"/>
</dbReference>
<dbReference type="Gene3D" id="2.60.200.20">
    <property type="match status" value="1"/>
</dbReference>
<dbReference type="PROSITE" id="PS50006">
    <property type="entry name" value="FHA_DOMAIN"/>
    <property type="match status" value="1"/>
</dbReference>
<dbReference type="Pfam" id="PF00498">
    <property type="entry name" value="FHA"/>
    <property type="match status" value="1"/>
</dbReference>
<keyword evidence="3" id="KW-0805">Transcription regulation</keyword>
<name>A0A1R0KI93_9PSEU</name>
<dbReference type="Gene3D" id="1.25.40.10">
    <property type="entry name" value="Tetratricopeptide repeat domain"/>
    <property type="match status" value="1"/>
</dbReference>
<feature type="domain" description="FHA" evidence="6">
    <location>
        <begin position="285"/>
        <end position="335"/>
    </location>
</feature>
<dbReference type="Pfam" id="PF03704">
    <property type="entry name" value="BTAD"/>
    <property type="match status" value="1"/>
</dbReference>
<dbReference type="GO" id="GO:0000160">
    <property type="term" value="P:phosphorelay signal transduction system"/>
    <property type="evidence" value="ECO:0007669"/>
    <property type="project" value="InterPro"/>
</dbReference>
<dbReference type="AlphaFoldDB" id="A0A1R0KI93"/>
<evidence type="ECO:0000313" key="7">
    <source>
        <dbReference type="EMBL" id="OLZ45474.1"/>
    </source>
</evidence>
<dbReference type="Proteomes" id="UP000187486">
    <property type="component" value="Unassembled WGS sequence"/>
</dbReference>